<comment type="subcellular location">
    <subcellularLocation>
        <location evidence="2">Cell membrane</location>
        <topology evidence="2">Multi-pass membrane protein</topology>
    </subcellularLocation>
</comment>
<evidence type="ECO:0000256" key="2">
    <source>
        <dbReference type="ARBA" id="ARBA00004651"/>
    </source>
</evidence>
<organism evidence="16 17">
    <name type="scientific">Kitasatospora nipponensis</name>
    <dbReference type="NCBI Taxonomy" id="258049"/>
    <lineage>
        <taxon>Bacteria</taxon>
        <taxon>Bacillati</taxon>
        <taxon>Actinomycetota</taxon>
        <taxon>Actinomycetes</taxon>
        <taxon>Kitasatosporales</taxon>
        <taxon>Streptomycetaceae</taxon>
        <taxon>Kitasatospora</taxon>
    </lineage>
</organism>
<evidence type="ECO:0000256" key="13">
    <source>
        <dbReference type="SAM" id="Phobius"/>
    </source>
</evidence>
<evidence type="ECO:0000256" key="12">
    <source>
        <dbReference type="ARBA" id="ARBA00023012"/>
    </source>
</evidence>
<evidence type="ECO:0000256" key="11">
    <source>
        <dbReference type="ARBA" id="ARBA00022989"/>
    </source>
</evidence>
<evidence type="ECO:0000259" key="14">
    <source>
        <dbReference type="PROSITE" id="PS50109"/>
    </source>
</evidence>
<dbReference type="InterPro" id="IPR005467">
    <property type="entry name" value="His_kinase_dom"/>
</dbReference>
<dbReference type="PROSITE" id="PS50885">
    <property type="entry name" value="HAMP"/>
    <property type="match status" value="1"/>
</dbReference>
<comment type="caution">
    <text evidence="16">The sequence shown here is derived from an EMBL/GenBank/DDBJ whole genome shotgun (WGS) entry which is preliminary data.</text>
</comment>
<accession>A0ABP4DSD8</accession>
<comment type="catalytic activity">
    <reaction evidence="1">
        <text>ATP + protein L-histidine = ADP + protein N-phospho-L-histidine.</text>
        <dbReference type="EC" id="2.7.13.3"/>
    </reaction>
</comment>
<dbReference type="Gene3D" id="1.10.287.130">
    <property type="match status" value="1"/>
</dbReference>
<dbReference type="Pfam" id="PF02518">
    <property type="entry name" value="HATPase_c"/>
    <property type="match status" value="1"/>
</dbReference>
<evidence type="ECO:0000256" key="3">
    <source>
        <dbReference type="ARBA" id="ARBA00012438"/>
    </source>
</evidence>
<name>A0ABP4DSD8_9ACTN</name>
<dbReference type="SMART" id="SM00387">
    <property type="entry name" value="HATPase_c"/>
    <property type="match status" value="1"/>
</dbReference>
<keyword evidence="9 16" id="KW-0418">Kinase</keyword>
<feature type="domain" description="HAMP" evidence="15">
    <location>
        <begin position="168"/>
        <end position="220"/>
    </location>
</feature>
<sequence>MRRSLVGVALAVTSLVALAFLLPLGVLVYTQAREQRITAAEQRAAALAPMLTLTTDGSDLLLAISGLDSTGNLGVHLPDGDTVGAAAHASPVLLERASRERGSIATDLPDGWLYLQPVVLPHDQVAVIEAFVPRAELTQGVAVSWAVMSLLAVGLIVGSVVVADRLGAQVVRSSRQLSKAADALGAGDLQTRVDPSGPPELHRVGDAFNVLAERMVRLLAVERELVADLSHRLRTPLTALHLAADRLGPTPEAQHITSAVDQLEAELRSIIAAARTPLATSPMGQAFADPQATPGGRAAEAVRRANTVSCEAGEAVRQQAGFWAVLAEQQGRDCSVAITTEPTPVALPADDVVAVVDALVGNVFGHTPAGTALAIRLARTAQSVVLEVEDAGPGIPDVDGALTRGGSTGSTGLGLDIALRATTATQGGLRITRGPMGGALITVTLGLATPPARAVTARRRRR</sequence>
<gene>
    <name evidence="16" type="ORF">GCM10009665_77580</name>
</gene>
<dbReference type="Pfam" id="PF00672">
    <property type="entry name" value="HAMP"/>
    <property type="match status" value="1"/>
</dbReference>
<proteinExistence type="predicted"/>
<keyword evidence="11 13" id="KW-1133">Transmembrane helix</keyword>
<keyword evidence="10" id="KW-0067">ATP-binding</keyword>
<dbReference type="RefSeq" id="WP_344447032.1">
    <property type="nucleotide sequence ID" value="NZ_BAAALF010000356.1"/>
</dbReference>
<keyword evidence="13" id="KW-0472">Membrane</keyword>
<dbReference type="InterPro" id="IPR003594">
    <property type="entry name" value="HATPase_dom"/>
</dbReference>
<dbReference type="SUPFAM" id="SSF55874">
    <property type="entry name" value="ATPase domain of HSP90 chaperone/DNA topoisomerase II/histidine kinase"/>
    <property type="match status" value="1"/>
</dbReference>
<feature type="domain" description="Histidine kinase" evidence="14">
    <location>
        <begin position="228"/>
        <end position="449"/>
    </location>
</feature>
<evidence type="ECO:0000256" key="8">
    <source>
        <dbReference type="ARBA" id="ARBA00022741"/>
    </source>
</evidence>
<evidence type="ECO:0000256" key="5">
    <source>
        <dbReference type="ARBA" id="ARBA00022553"/>
    </source>
</evidence>
<dbReference type="CDD" id="cd06225">
    <property type="entry name" value="HAMP"/>
    <property type="match status" value="1"/>
</dbReference>
<protein>
    <recommendedName>
        <fullName evidence="3">histidine kinase</fullName>
        <ecNumber evidence="3">2.7.13.3</ecNumber>
    </recommendedName>
</protein>
<dbReference type="Pfam" id="PF00512">
    <property type="entry name" value="HisKA"/>
    <property type="match status" value="1"/>
</dbReference>
<dbReference type="PROSITE" id="PS50109">
    <property type="entry name" value="HIS_KIN"/>
    <property type="match status" value="1"/>
</dbReference>
<reference evidence="17" key="1">
    <citation type="journal article" date="2019" name="Int. J. Syst. Evol. Microbiol.">
        <title>The Global Catalogue of Microorganisms (GCM) 10K type strain sequencing project: providing services to taxonomists for standard genome sequencing and annotation.</title>
        <authorList>
            <consortium name="The Broad Institute Genomics Platform"/>
            <consortium name="The Broad Institute Genome Sequencing Center for Infectious Disease"/>
            <person name="Wu L."/>
            <person name="Ma J."/>
        </authorList>
    </citation>
    <scope>NUCLEOTIDE SEQUENCE [LARGE SCALE GENOMIC DNA]</scope>
    <source>
        <strain evidence="17">JCM 13004</strain>
    </source>
</reference>
<keyword evidence="7 13" id="KW-0812">Transmembrane</keyword>
<dbReference type="PANTHER" id="PTHR44936:SF9">
    <property type="entry name" value="SENSOR PROTEIN CREC"/>
    <property type="match status" value="1"/>
</dbReference>
<keyword evidence="6" id="KW-0808">Transferase</keyword>
<dbReference type="InterPro" id="IPR036097">
    <property type="entry name" value="HisK_dim/P_sf"/>
</dbReference>
<feature type="transmembrane region" description="Helical" evidence="13">
    <location>
        <begin position="142"/>
        <end position="163"/>
    </location>
</feature>
<dbReference type="InterPro" id="IPR050980">
    <property type="entry name" value="2C_sensor_his_kinase"/>
</dbReference>
<dbReference type="InterPro" id="IPR003660">
    <property type="entry name" value="HAMP_dom"/>
</dbReference>
<dbReference type="Gene3D" id="3.30.565.10">
    <property type="entry name" value="Histidine kinase-like ATPase, C-terminal domain"/>
    <property type="match status" value="1"/>
</dbReference>
<evidence type="ECO:0000256" key="9">
    <source>
        <dbReference type="ARBA" id="ARBA00022777"/>
    </source>
</evidence>
<evidence type="ECO:0000256" key="4">
    <source>
        <dbReference type="ARBA" id="ARBA00022475"/>
    </source>
</evidence>
<keyword evidence="5" id="KW-0597">Phosphoprotein</keyword>
<evidence type="ECO:0000259" key="15">
    <source>
        <dbReference type="PROSITE" id="PS50885"/>
    </source>
</evidence>
<evidence type="ECO:0000313" key="16">
    <source>
        <dbReference type="EMBL" id="GAA1069853.1"/>
    </source>
</evidence>
<dbReference type="Proteomes" id="UP001500037">
    <property type="component" value="Unassembled WGS sequence"/>
</dbReference>
<evidence type="ECO:0000256" key="6">
    <source>
        <dbReference type="ARBA" id="ARBA00022679"/>
    </source>
</evidence>
<dbReference type="PANTHER" id="PTHR44936">
    <property type="entry name" value="SENSOR PROTEIN CREC"/>
    <property type="match status" value="1"/>
</dbReference>
<evidence type="ECO:0000313" key="17">
    <source>
        <dbReference type="Proteomes" id="UP001500037"/>
    </source>
</evidence>
<evidence type="ECO:0000256" key="7">
    <source>
        <dbReference type="ARBA" id="ARBA00022692"/>
    </source>
</evidence>
<evidence type="ECO:0000256" key="1">
    <source>
        <dbReference type="ARBA" id="ARBA00000085"/>
    </source>
</evidence>
<dbReference type="SUPFAM" id="SSF47384">
    <property type="entry name" value="Homodimeric domain of signal transducing histidine kinase"/>
    <property type="match status" value="1"/>
</dbReference>
<dbReference type="InterPro" id="IPR003661">
    <property type="entry name" value="HisK_dim/P_dom"/>
</dbReference>
<keyword evidence="17" id="KW-1185">Reference proteome</keyword>
<evidence type="ECO:0000256" key="10">
    <source>
        <dbReference type="ARBA" id="ARBA00022840"/>
    </source>
</evidence>
<dbReference type="EMBL" id="BAAALF010000356">
    <property type="protein sequence ID" value="GAA1069853.1"/>
    <property type="molecule type" value="Genomic_DNA"/>
</dbReference>
<dbReference type="GO" id="GO:0016301">
    <property type="term" value="F:kinase activity"/>
    <property type="evidence" value="ECO:0007669"/>
    <property type="project" value="UniProtKB-KW"/>
</dbReference>
<keyword evidence="12" id="KW-0902">Two-component regulatory system</keyword>
<dbReference type="InterPro" id="IPR036890">
    <property type="entry name" value="HATPase_C_sf"/>
</dbReference>
<keyword evidence="8" id="KW-0547">Nucleotide-binding</keyword>
<keyword evidence="4" id="KW-1003">Cell membrane</keyword>
<dbReference type="CDD" id="cd00082">
    <property type="entry name" value="HisKA"/>
    <property type="match status" value="1"/>
</dbReference>
<dbReference type="SMART" id="SM00304">
    <property type="entry name" value="HAMP"/>
    <property type="match status" value="1"/>
</dbReference>
<dbReference type="EC" id="2.7.13.3" evidence="3"/>